<dbReference type="Pfam" id="PF08241">
    <property type="entry name" value="Methyltransf_11"/>
    <property type="match status" value="1"/>
</dbReference>
<evidence type="ECO:0000259" key="1">
    <source>
        <dbReference type="Pfam" id="PF08241"/>
    </source>
</evidence>
<dbReference type="SUPFAM" id="SSF53335">
    <property type="entry name" value="S-adenosyl-L-methionine-dependent methyltransferases"/>
    <property type="match status" value="1"/>
</dbReference>
<protein>
    <submittedName>
        <fullName evidence="2">Methyltransferase domain-containing protein</fullName>
    </submittedName>
</protein>
<dbReference type="InterPro" id="IPR029063">
    <property type="entry name" value="SAM-dependent_MTases_sf"/>
</dbReference>
<gene>
    <name evidence="2" type="ORF">KBO27_11590</name>
</gene>
<dbReference type="Gene3D" id="3.40.50.150">
    <property type="entry name" value="Vaccinia Virus protein VP39"/>
    <property type="match status" value="1"/>
</dbReference>
<dbReference type="GO" id="GO:0032259">
    <property type="term" value="P:methylation"/>
    <property type="evidence" value="ECO:0007669"/>
    <property type="project" value="UniProtKB-KW"/>
</dbReference>
<dbReference type="CDD" id="cd02440">
    <property type="entry name" value="AdoMet_MTases"/>
    <property type="match status" value="1"/>
</dbReference>
<accession>A0ABS5DEL1</accession>
<comment type="caution">
    <text evidence="2">The sequence shown here is derived from an EMBL/GenBank/DDBJ whole genome shotgun (WGS) entry which is preliminary data.</text>
</comment>
<proteinExistence type="predicted"/>
<keyword evidence="2" id="KW-0808">Transferase</keyword>
<keyword evidence="2" id="KW-0489">Methyltransferase</keyword>
<dbReference type="InterPro" id="IPR050508">
    <property type="entry name" value="Methyltransf_Superfamily"/>
</dbReference>
<dbReference type="EMBL" id="JAGPXE010000004">
    <property type="protein sequence ID" value="MBQ0924592.1"/>
    <property type="molecule type" value="Genomic_DNA"/>
</dbReference>
<evidence type="ECO:0000313" key="2">
    <source>
        <dbReference type="EMBL" id="MBQ0924592.1"/>
    </source>
</evidence>
<dbReference type="GO" id="GO:0008168">
    <property type="term" value="F:methyltransferase activity"/>
    <property type="evidence" value="ECO:0007669"/>
    <property type="project" value="UniProtKB-KW"/>
</dbReference>
<keyword evidence="3" id="KW-1185">Reference proteome</keyword>
<feature type="domain" description="Methyltransferase type 11" evidence="1">
    <location>
        <begin position="66"/>
        <end position="163"/>
    </location>
</feature>
<dbReference type="Proteomes" id="UP000674084">
    <property type="component" value="Unassembled WGS sequence"/>
</dbReference>
<organism evidence="2 3">
    <name type="scientific">Saccharopolyspora endophytica</name>
    <dbReference type="NCBI Taxonomy" id="543886"/>
    <lineage>
        <taxon>Bacteria</taxon>
        <taxon>Bacillati</taxon>
        <taxon>Actinomycetota</taxon>
        <taxon>Actinomycetes</taxon>
        <taxon>Pseudonocardiales</taxon>
        <taxon>Pseudonocardiaceae</taxon>
        <taxon>Saccharopolyspora</taxon>
    </lineage>
</organism>
<dbReference type="InterPro" id="IPR013216">
    <property type="entry name" value="Methyltransf_11"/>
</dbReference>
<reference evidence="2 3" key="1">
    <citation type="submission" date="2021-04" db="EMBL/GenBank/DDBJ databases">
        <title>Whole-genome sequencing of Saccharopolyspora endophytica KCTC 19397.</title>
        <authorList>
            <person name="Ay H."/>
            <person name="Saygin H."/>
            <person name="Sahin N."/>
        </authorList>
    </citation>
    <scope>NUCLEOTIDE SEQUENCE [LARGE SCALE GENOMIC DNA]</scope>
    <source>
        <strain evidence="2 3">KCTC 19397</strain>
    </source>
</reference>
<dbReference type="PANTHER" id="PTHR42912">
    <property type="entry name" value="METHYLTRANSFERASE"/>
    <property type="match status" value="1"/>
</dbReference>
<sequence>MRPGLASGVLLGMAGLMTWVFDRGFGHPRGLVGRLGGALMVKGNSEQERRAVERAGLSPGGAVVVVGHGPGVGLRLAAAAVAPGGHVLGVDPSVAMREMAASRCAEEIARGLVEVREGAAERTGCADDFADAVISVNNVMLWERSRGFSEAFRVLRPGGRLVISVHRHVLGVEPEVLRDEALRAGFEQVGLRVRRRRFNSPAVELLAVRPSG</sequence>
<evidence type="ECO:0000313" key="3">
    <source>
        <dbReference type="Proteomes" id="UP000674084"/>
    </source>
</evidence>
<name>A0ABS5DEL1_9PSEU</name>